<dbReference type="GO" id="GO:0003993">
    <property type="term" value="F:acid phosphatase activity"/>
    <property type="evidence" value="ECO:0007669"/>
    <property type="project" value="InterPro"/>
</dbReference>
<gene>
    <name evidence="5" type="ordered locus">FRAAL6682</name>
</gene>
<evidence type="ECO:0000259" key="3">
    <source>
        <dbReference type="Pfam" id="PF00149"/>
    </source>
</evidence>
<dbReference type="SUPFAM" id="SSF56300">
    <property type="entry name" value="Metallo-dependent phosphatases"/>
    <property type="match status" value="1"/>
</dbReference>
<accession>Q0RB83</accession>
<dbReference type="HOGENOM" id="CLU_026766_0_0_11"/>
<evidence type="ECO:0000256" key="2">
    <source>
        <dbReference type="SAM" id="MobiDB-lite"/>
    </source>
</evidence>
<sequence length="493" mass="52149">MLVGRQRQPGQIRPVQAGSGGVTGGADDAYGVHLTFGAEPSTAMVVSWLSHGPATRPAVRCAARPGALGPPVPATIRSYRDARTGERVFVHHASLTGLEPATDYAFTLEHDGRPQGADGSFRTAPGSRAAFGFTFFGDQGTDRPYDPYGSPASGYAVVGVERCAPLFALTGGDLSYANQREDPVRTWSDWFTMISPSAGARPWMPCVGNHEIERGNGALGLAAYQTYFELPPNGDEGYLAGLWYAFTVGAVRFVVVSADDVCYQNSGPIYLRGFSAGRQTAWLARTLEQARADPGIDWIVVAMHHAALSTSADHNGADLGIREAWLPLFDRYGVDLVLYGHEHHYERSHPVRGIVPGSPTLAPRPVASAVGPGGAVVDTSAGTVHLMAGTGGSSSPSTDTLLDPPAGRIVVGVRDPEPGRRHRAAVRALEDAAWLAFRAPDHPYAFAGFEVDPGEAGGLTSIRVTAYDSGSPDPVPFDRVTLVRPRTDAAPTG</sequence>
<dbReference type="Gene3D" id="3.60.21.10">
    <property type="match status" value="1"/>
</dbReference>
<dbReference type="PANTHER" id="PTHR22953">
    <property type="entry name" value="ACID PHOSPHATASE RELATED"/>
    <property type="match status" value="1"/>
</dbReference>
<evidence type="ECO:0008006" key="7">
    <source>
        <dbReference type="Google" id="ProtNLM"/>
    </source>
</evidence>
<dbReference type="Gene3D" id="2.60.40.380">
    <property type="entry name" value="Purple acid phosphatase-like, N-terminal"/>
    <property type="match status" value="1"/>
</dbReference>
<keyword evidence="6" id="KW-1185">Reference proteome</keyword>
<feature type="domain" description="Purple acid phosphatase N-terminal" evidence="4">
    <location>
        <begin position="31"/>
        <end position="123"/>
    </location>
</feature>
<dbReference type="InterPro" id="IPR004843">
    <property type="entry name" value="Calcineurin-like_PHP"/>
</dbReference>
<dbReference type="InterPro" id="IPR029052">
    <property type="entry name" value="Metallo-depent_PP-like"/>
</dbReference>
<dbReference type="EMBL" id="CT573213">
    <property type="protein sequence ID" value="CAJ65305.1"/>
    <property type="molecule type" value="Genomic_DNA"/>
</dbReference>
<evidence type="ECO:0000256" key="1">
    <source>
        <dbReference type="ARBA" id="ARBA00022729"/>
    </source>
</evidence>
<dbReference type="AlphaFoldDB" id="Q0RB83"/>
<dbReference type="eggNOG" id="COG1409">
    <property type="taxonomic scope" value="Bacteria"/>
</dbReference>
<dbReference type="InterPro" id="IPR008963">
    <property type="entry name" value="Purple_acid_Pase-like_N"/>
</dbReference>
<protein>
    <recommendedName>
        <fullName evidence="7">Metallophosphoesterase</fullName>
    </recommendedName>
</protein>
<evidence type="ECO:0000313" key="5">
    <source>
        <dbReference type="EMBL" id="CAJ65305.1"/>
    </source>
</evidence>
<dbReference type="Pfam" id="PF00149">
    <property type="entry name" value="Metallophos"/>
    <property type="match status" value="1"/>
</dbReference>
<feature type="domain" description="Calcineurin-like phosphoesterase" evidence="3">
    <location>
        <begin position="169"/>
        <end position="345"/>
    </location>
</feature>
<dbReference type="PANTHER" id="PTHR22953:SF153">
    <property type="entry name" value="PURPLE ACID PHOSPHATASE"/>
    <property type="match status" value="1"/>
</dbReference>
<evidence type="ECO:0000313" key="6">
    <source>
        <dbReference type="Proteomes" id="UP000000657"/>
    </source>
</evidence>
<dbReference type="STRING" id="326424.FRAAL6682"/>
<dbReference type="Pfam" id="PF16656">
    <property type="entry name" value="Pur_ac_phosph_N"/>
    <property type="match status" value="1"/>
</dbReference>
<dbReference type="InterPro" id="IPR015914">
    <property type="entry name" value="PAPs_N"/>
</dbReference>
<keyword evidence="1" id="KW-0732">Signal</keyword>
<name>Q0RB83_FRAAA</name>
<organism evidence="5 6">
    <name type="scientific">Frankia alni (strain DSM 45986 / CECT 9034 / ACN14a)</name>
    <dbReference type="NCBI Taxonomy" id="326424"/>
    <lineage>
        <taxon>Bacteria</taxon>
        <taxon>Bacillati</taxon>
        <taxon>Actinomycetota</taxon>
        <taxon>Actinomycetes</taxon>
        <taxon>Frankiales</taxon>
        <taxon>Frankiaceae</taxon>
        <taxon>Frankia</taxon>
    </lineage>
</organism>
<dbReference type="SUPFAM" id="SSF49363">
    <property type="entry name" value="Purple acid phosphatase, N-terminal domain"/>
    <property type="match status" value="1"/>
</dbReference>
<dbReference type="KEGG" id="fal:FRAAL6682"/>
<reference evidence="5 6" key="1">
    <citation type="journal article" date="2007" name="Genome Res.">
        <title>Genome characteristics of facultatively symbiotic Frankia sp. strains reflect host range and host plant biogeography.</title>
        <authorList>
            <person name="Normand P."/>
            <person name="Lapierre P."/>
            <person name="Tisa L.S."/>
            <person name="Gogarten J.P."/>
            <person name="Alloisio N."/>
            <person name="Bagnarol E."/>
            <person name="Bassi C.A."/>
            <person name="Berry A.M."/>
            <person name="Bickhart D.M."/>
            <person name="Choisne N."/>
            <person name="Couloux A."/>
            <person name="Cournoyer B."/>
            <person name="Cruveiller S."/>
            <person name="Daubin V."/>
            <person name="Demange N."/>
            <person name="Francino M.P."/>
            <person name="Goltsman E."/>
            <person name="Huang Y."/>
            <person name="Kopp O.R."/>
            <person name="Labarre L."/>
            <person name="Lapidus A."/>
            <person name="Lavire C."/>
            <person name="Marechal J."/>
            <person name="Martinez M."/>
            <person name="Mastronunzio J.E."/>
            <person name="Mullin B.C."/>
            <person name="Niemann J."/>
            <person name="Pujic P."/>
            <person name="Rawnsley T."/>
            <person name="Rouy Z."/>
            <person name="Schenowitz C."/>
            <person name="Sellstedt A."/>
            <person name="Tavares F."/>
            <person name="Tomkins J.P."/>
            <person name="Vallenet D."/>
            <person name="Valverde C."/>
            <person name="Wall L.G."/>
            <person name="Wang Y."/>
            <person name="Medigue C."/>
            <person name="Benson D.R."/>
        </authorList>
    </citation>
    <scope>NUCLEOTIDE SEQUENCE [LARGE SCALE GENOMIC DNA]</scope>
    <source>
        <strain evidence="6">DSM 45986 / CECT 9034 / ACN14a</strain>
    </source>
</reference>
<dbReference type="GO" id="GO:0046872">
    <property type="term" value="F:metal ion binding"/>
    <property type="evidence" value="ECO:0007669"/>
    <property type="project" value="InterPro"/>
</dbReference>
<dbReference type="InterPro" id="IPR039331">
    <property type="entry name" value="PAPs-like"/>
</dbReference>
<dbReference type="Proteomes" id="UP000000657">
    <property type="component" value="Chromosome"/>
</dbReference>
<proteinExistence type="predicted"/>
<feature type="region of interest" description="Disordered" evidence="2">
    <location>
        <begin position="1"/>
        <end position="22"/>
    </location>
</feature>
<evidence type="ECO:0000259" key="4">
    <source>
        <dbReference type="Pfam" id="PF16656"/>
    </source>
</evidence>